<dbReference type="GO" id="GO:0004049">
    <property type="term" value="F:anthranilate synthase activity"/>
    <property type="evidence" value="ECO:0007669"/>
    <property type="project" value="TreeGrafter"/>
</dbReference>
<name>A0A2I0R5H8_9FLAO</name>
<feature type="domain" description="Glutamine amidotransferase" evidence="2">
    <location>
        <begin position="4"/>
        <end position="185"/>
    </location>
</feature>
<sequence>MKILVIDNYDSFTYNLVYILRQAANDVSVFRNDKITPEAALNYDAVVLSPGPGTPDKAGNLMAIIEKCAGKKPILGVCLGHQAIATFLGGQLRILQNVYHGIQSEIEIIDFETKLFKGLSNPLKVGRYHSWDVDSNYKGNYKVTAQTEEGNIMGLENTVLGLYGIQFHPESILTPKGEQIINNFLSICKNDKS</sequence>
<dbReference type="InterPro" id="IPR050472">
    <property type="entry name" value="Anth_synth/Amidotransfase"/>
</dbReference>
<dbReference type="SUPFAM" id="SSF52317">
    <property type="entry name" value="Class I glutamine amidotransferase-like"/>
    <property type="match status" value="1"/>
</dbReference>
<accession>A0A2I0R5H8</accession>
<dbReference type="FunFam" id="3.40.50.880:FF:000003">
    <property type="entry name" value="Anthranilate synthase component II"/>
    <property type="match status" value="1"/>
</dbReference>
<dbReference type="PROSITE" id="PS51273">
    <property type="entry name" value="GATASE_TYPE_1"/>
    <property type="match status" value="1"/>
</dbReference>
<dbReference type="InterPro" id="IPR029062">
    <property type="entry name" value="Class_I_gatase-like"/>
</dbReference>
<dbReference type="PRINTS" id="PR00099">
    <property type="entry name" value="CPSGATASE"/>
</dbReference>
<keyword evidence="1" id="KW-0315">Glutamine amidotransferase</keyword>
<evidence type="ECO:0000259" key="2">
    <source>
        <dbReference type="Pfam" id="PF00117"/>
    </source>
</evidence>
<dbReference type="InterPro" id="IPR017926">
    <property type="entry name" value="GATASE"/>
</dbReference>
<evidence type="ECO:0000256" key="1">
    <source>
        <dbReference type="ARBA" id="ARBA00022962"/>
    </source>
</evidence>
<reference evidence="3 4" key="1">
    <citation type="submission" date="2017-12" db="EMBL/GenBank/DDBJ databases">
        <title>The draft genome sequence of Brumimicrobium saltpan LHR20.</title>
        <authorList>
            <person name="Do Z.-J."/>
            <person name="Luo H.-R."/>
        </authorList>
    </citation>
    <scope>NUCLEOTIDE SEQUENCE [LARGE SCALE GENOMIC DNA]</scope>
    <source>
        <strain evidence="3 4">LHR20</strain>
    </source>
</reference>
<protein>
    <submittedName>
        <fullName evidence="3">Aminodeoxychorismate/anthranilate synthase component II</fullName>
    </submittedName>
</protein>
<dbReference type="Proteomes" id="UP000236654">
    <property type="component" value="Unassembled WGS sequence"/>
</dbReference>
<dbReference type="NCBIfam" id="TIGR00566">
    <property type="entry name" value="trpG_papA"/>
    <property type="match status" value="1"/>
</dbReference>
<dbReference type="Pfam" id="PF00117">
    <property type="entry name" value="GATase"/>
    <property type="match status" value="1"/>
</dbReference>
<dbReference type="OrthoDB" id="9786812at2"/>
<evidence type="ECO:0000313" key="3">
    <source>
        <dbReference type="EMBL" id="PKR81833.1"/>
    </source>
</evidence>
<dbReference type="GO" id="GO:0005829">
    <property type="term" value="C:cytosol"/>
    <property type="evidence" value="ECO:0007669"/>
    <property type="project" value="TreeGrafter"/>
</dbReference>
<keyword evidence="4" id="KW-1185">Reference proteome</keyword>
<dbReference type="GO" id="GO:0000162">
    <property type="term" value="P:L-tryptophan biosynthetic process"/>
    <property type="evidence" value="ECO:0007669"/>
    <property type="project" value="TreeGrafter"/>
</dbReference>
<dbReference type="RefSeq" id="WP_101332979.1">
    <property type="nucleotide sequence ID" value="NZ_PJNI01000001.1"/>
</dbReference>
<dbReference type="InterPro" id="IPR006221">
    <property type="entry name" value="TrpG/PapA_dom"/>
</dbReference>
<dbReference type="PANTHER" id="PTHR43418:SF4">
    <property type="entry name" value="MULTIFUNCTIONAL TRYPTOPHAN BIOSYNTHESIS PROTEIN"/>
    <property type="match status" value="1"/>
</dbReference>
<organism evidence="3 4">
    <name type="scientific">Brumimicrobium salinarum</name>
    <dbReference type="NCBI Taxonomy" id="2058658"/>
    <lineage>
        <taxon>Bacteria</taxon>
        <taxon>Pseudomonadati</taxon>
        <taxon>Bacteroidota</taxon>
        <taxon>Flavobacteriia</taxon>
        <taxon>Flavobacteriales</taxon>
        <taxon>Crocinitomicaceae</taxon>
        <taxon>Brumimicrobium</taxon>
    </lineage>
</organism>
<dbReference type="PANTHER" id="PTHR43418">
    <property type="entry name" value="MULTIFUNCTIONAL TRYPTOPHAN BIOSYNTHESIS PROTEIN-RELATED"/>
    <property type="match status" value="1"/>
</dbReference>
<dbReference type="AlphaFoldDB" id="A0A2I0R5H8"/>
<comment type="caution">
    <text evidence="3">The sequence shown here is derived from an EMBL/GenBank/DDBJ whole genome shotgun (WGS) entry which is preliminary data.</text>
</comment>
<dbReference type="PRINTS" id="PR00096">
    <property type="entry name" value="GATASE"/>
</dbReference>
<dbReference type="PRINTS" id="PR00097">
    <property type="entry name" value="ANTSNTHASEII"/>
</dbReference>
<evidence type="ECO:0000313" key="4">
    <source>
        <dbReference type="Proteomes" id="UP000236654"/>
    </source>
</evidence>
<proteinExistence type="predicted"/>
<gene>
    <name evidence="3" type="ORF">CW751_00390</name>
</gene>
<dbReference type="CDD" id="cd01743">
    <property type="entry name" value="GATase1_Anthranilate_Synthase"/>
    <property type="match status" value="1"/>
</dbReference>
<dbReference type="EMBL" id="PJNI01000001">
    <property type="protein sequence ID" value="PKR81833.1"/>
    <property type="molecule type" value="Genomic_DNA"/>
</dbReference>
<dbReference type="Gene3D" id="3.40.50.880">
    <property type="match status" value="1"/>
</dbReference>